<gene>
    <name evidence="1" type="ORF">ENN51_00955</name>
</gene>
<dbReference type="EMBL" id="DSBX01000028">
    <property type="protein sequence ID" value="HDQ98844.1"/>
    <property type="molecule type" value="Genomic_DNA"/>
</dbReference>
<reference evidence="1" key="1">
    <citation type="journal article" date="2020" name="mSystems">
        <title>Genome- and Community-Level Interaction Insights into Carbon Utilization and Element Cycling Functions of Hydrothermarchaeota in Hydrothermal Sediment.</title>
        <authorList>
            <person name="Zhou Z."/>
            <person name="Liu Y."/>
            <person name="Xu W."/>
            <person name="Pan J."/>
            <person name="Luo Z.H."/>
            <person name="Li M."/>
        </authorList>
    </citation>
    <scope>NUCLEOTIDE SEQUENCE [LARGE SCALE GENOMIC DNA]</scope>
    <source>
        <strain evidence="1">SpSt-1182</strain>
    </source>
</reference>
<dbReference type="AlphaFoldDB" id="A0A7V0T425"/>
<accession>A0A7V0T425</accession>
<dbReference type="Proteomes" id="UP000885672">
    <property type="component" value="Unassembled WGS sequence"/>
</dbReference>
<protein>
    <submittedName>
        <fullName evidence="1">Uncharacterized protein</fullName>
    </submittedName>
</protein>
<proteinExistence type="predicted"/>
<evidence type="ECO:0000313" key="1">
    <source>
        <dbReference type="EMBL" id="HDQ98844.1"/>
    </source>
</evidence>
<organism evidence="1">
    <name type="scientific">candidate division WOR-3 bacterium</name>
    <dbReference type="NCBI Taxonomy" id="2052148"/>
    <lineage>
        <taxon>Bacteria</taxon>
        <taxon>Bacteria division WOR-3</taxon>
    </lineage>
</organism>
<sequence>MRKLMQVDSDRRELHNIGIGIIGVRIGLRPELGLEEVLTGRNVKSVQLIAADPPGLFIELRRLPGIVVAAEFDEDGRPRSDLAYYRRLVNPAELARSARAGRAIIGNIDYFLDPGQVEHFCRHFADTATEYKTWLRALHAGARHRHN</sequence>
<name>A0A7V0T425_UNCW3</name>
<comment type="caution">
    <text evidence="1">The sequence shown here is derived from an EMBL/GenBank/DDBJ whole genome shotgun (WGS) entry which is preliminary data.</text>
</comment>